<proteinExistence type="predicted"/>
<dbReference type="EMBL" id="VXIV02003148">
    <property type="protein sequence ID" value="KAF6020730.1"/>
    <property type="molecule type" value="Genomic_DNA"/>
</dbReference>
<evidence type="ECO:0000313" key="2">
    <source>
        <dbReference type="EMBL" id="KAF6020730.1"/>
    </source>
</evidence>
<dbReference type="AlphaFoldDB" id="A0A7J7J3E0"/>
<sequence>MTSPASLVGSDLRFPPFPSAVMSAYNPYMLEYNRYALQMLADMKQREQPQKPPYSYIALIAMATEEKKNKAGGSEEAESDDAASFTEDHELSNELSNDTTVFSTGEPVEFLEAESVEPALKVKLSDRETSSDPSFTTAVTKETDEGQQQSKTRDSIISSPSVSRKRNAFSIDNIINGMDNSSESEDLLSPQAKKQKPTNIFDSIPSPPPKITDFHSRAVMGMPGFPAPIYNPFLLNHLATRTPASLPTASHRSSLGFIPMMPPFISPSLSSFHGPQSIL</sequence>
<gene>
    <name evidence="2" type="ORF">EB796_020980</name>
</gene>
<evidence type="ECO:0000256" key="1">
    <source>
        <dbReference type="SAM" id="MobiDB-lite"/>
    </source>
</evidence>
<organism evidence="2 3">
    <name type="scientific">Bugula neritina</name>
    <name type="common">Brown bryozoan</name>
    <name type="synonym">Sertularia neritina</name>
    <dbReference type="NCBI Taxonomy" id="10212"/>
    <lineage>
        <taxon>Eukaryota</taxon>
        <taxon>Metazoa</taxon>
        <taxon>Spiralia</taxon>
        <taxon>Lophotrochozoa</taxon>
        <taxon>Bryozoa</taxon>
        <taxon>Gymnolaemata</taxon>
        <taxon>Cheilostomatida</taxon>
        <taxon>Flustrina</taxon>
        <taxon>Buguloidea</taxon>
        <taxon>Bugulidae</taxon>
        <taxon>Bugula</taxon>
    </lineage>
</organism>
<comment type="caution">
    <text evidence="2">The sequence shown here is derived from an EMBL/GenBank/DDBJ whole genome shotgun (WGS) entry which is preliminary data.</text>
</comment>
<protein>
    <submittedName>
        <fullName evidence="2">Uncharacterized protein</fullName>
    </submittedName>
</protein>
<feature type="region of interest" description="Disordered" evidence="1">
    <location>
        <begin position="121"/>
        <end position="162"/>
    </location>
</feature>
<feature type="compositionally biased region" description="Polar residues" evidence="1">
    <location>
        <begin position="131"/>
        <end position="162"/>
    </location>
</feature>
<feature type="region of interest" description="Disordered" evidence="1">
    <location>
        <begin position="175"/>
        <end position="208"/>
    </location>
</feature>
<keyword evidence="3" id="KW-1185">Reference proteome</keyword>
<accession>A0A7J7J3E0</accession>
<feature type="region of interest" description="Disordered" evidence="1">
    <location>
        <begin position="67"/>
        <end position="100"/>
    </location>
</feature>
<name>A0A7J7J3E0_BUGNE</name>
<reference evidence="2" key="1">
    <citation type="submission" date="2020-06" db="EMBL/GenBank/DDBJ databases">
        <title>Draft genome of Bugula neritina, a colonial animal packing powerful symbionts and potential medicines.</title>
        <authorList>
            <person name="Rayko M."/>
        </authorList>
    </citation>
    <scope>NUCLEOTIDE SEQUENCE [LARGE SCALE GENOMIC DNA]</scope>
    <source>
        <strain evidence="2">Kwan_BN1</strain>
    </source>
</reference>
<dbReference type="Proteomes" id="UP000593567">
    <property type="component" value="Unassembled WGS sequence"/>
</dbReference>
<evidence type="ECO:0000313" key="3">
    <source>
        <dbReference type="Proteomes" id="UP000593567"/>
    </source>
</evidence>